<dbReference type="KEGG" id="gxy:GLX_01560"/>
<accession>G2I2F2</accession>
<organism evidence="1 2">
    <name type="scientific">Komagataeibacter medellinensis (strain NBRC 3288 / BCRC 11682 / LMG 1693 / Kondo 51)</name>
    <name type="common">Gluconacetobacter medellinensis</name>
    <dbReference type="NCBI Taxonomy" id="634177"/>
    <lineage>
        <taxon>Bacteria</taxon>
        <taxon>Pseudomonadati</taxon>
        <taxon>Pseudomonadota</taxon>
        <taxon>Alphaproteobacteria</taxon>
        <taxon>Acetobacterales</taxon>
        <taxon>Acetobacteraceae</taxon>
        <taxon>Komagataeibacter</taxon>
    </lineage>
</organism>
<dbReference type="AlphaFoldDB" id="G2I2F2"/>
<reference evidence="2" key="1">
    <citation type="journal article" date="2011" name="J. Bacteriol.">
        <title>Complete genome sequence of NBRC 3288, a unique cellulose-nonproducing strain of Gluconacetobacter xylinus isolated from vinegar.</title>
        <authorList>
            <person name="Ogino H."/>
            <person name="Azuma Y."/>
            <person name="Hosoyama A."/>
            <person name="Nakazawa H."/>
            <person name="Matsutani M."/>
            <person name="Hasegawa A."/>
            <person name="Otsuyama K."/>
            <person name="Matsushita K."/>
            <person name="Fujita N."/>
            <person name="Shirai M."/>
        </authorList>
    </citation>
    <scope>NUCLEOTIDE SEQUENCE [LARGE SCALE GENOMIC DNA]</scope>
    <source>
        <strain evidence="2">NBRC 3288 / BCRC 11682 / LMG 1693</strain>
    </source>
</reference>
<protein>
    <submittedName>
        <fullName evidence="1">Transposase</fullName>
    </submittedName>
</protein>
<dbReference type="Proteomes" id="UP000009044">
    <property type="component" value="Chromosome"/>
</dbReference>
<sequence length="98" mass="10994">MELTAVAIKLMVLKHQKLEALPRAHKTGQSFARRVRLVLAATNEHENKAIRDLIGADINTVDKGCQRFVVDRLDGLYDEPRPGTPRLIGNEKIAETIH</sequence>
<dbReference type="HOGENOM" id="CLU_2330073_0_0_5"/>
<evidence type="ECO:0000313" key="2">
    <source>
        <dbReference type="Proteomes" id="UP000009044"/>
    </source>
</evidence>
<dbReference type="EMBL" id="AP012159">
    <property type="protein sequence ID" value="BAK82568.1"/>
    <property type="molecule type" value="Genomic_DNA"/>
</dbReference>
<gene>
    <name evidence="1" type="ordered locus">GLX_01560</name>
</gene>
<dbReference type="eggNOG" id="COG3415">
    <property type="taxonomic scope" value="Bacteria"/>
</dbReference>
<proteinExistence type="predicted"/>
<evidence type="ECO:0000313" key="1">
    <source>
        <dbReference type="EMBL" id="BAK82568.1"/>
    </source>
</evidence>
<dbReference type="STRING" id="634177.GLX_01560"/>
<name>G2I2F2_KOMMN</name>
<dbReference type="RefSeq" id="WP_014104157.1">
    <property type="nucleotide sequence ID" value="NC_016027.1"/>
</dbReference>
<dbReference type="PATRIC" id="fig|634177.7.peg.161"/>